<evidence type="ECO:0000256" key="1">
    <source>
        <dbReference type="SAM" id="MobiDB-lite"/>
    </source>
</evidence>
<protein>
    <submittedName>
        <fullName evidence="2">Uncharacterized protein</fullName>
    </submittedName>
</protein>
<dbReference type="EMBL" id="LGRX02019425">
    <property type="protein sequence ID" value="KAK3258596.1"/>
    <property type="molecule type" value="Genomic_DNA"/>
</dbReference>
<accession>A0AAE0FF05</accession>
<keyword evidence="3" id="KW-1185">Reference proteome</keyword>
<organism evidence="2 3">
    <name type="scientific">Cymbomonas tetramitiformis</name>
    <dbReference type="NCBI Taxonomy" id="36881"/>
    <lineage>
        <taxon>Eukaryota</taxon>
        <taxon>Viridiplantae</taxon>
        <taxon>Chlorophyta</taxon>
        <taxon>Pyramimonadophyceae</taxon>
        <taxon>Pyramimonadales</taxon>
        <taxon>Pyramimonadaceae</taxon>
        <taxon>Cymbomonas</taxon>
    </lineage>
</organism>
<proteinExistence type="predicted"/>
<feature type="region of interest" description="Disordered" evidence="1">
    <location>
        <begin position="573"/>
        <end position="608"/>
    </location>
</feature>
<dbReference type="AlphaFoldDB" id="A0AAE0FF05"/>
<comment type="caution">
    <text evidence="2">The sequence shown here is derived from an EMBL/GenBank/DDBJ whole genome shotgun (WGS) entry which is preliminary data.</text>
</comment>
<feature type="compositionally biased region" description="Basic and acidic residues" evidence="1">
    <location>
        <begin position="589"/>
        <end position="599"/>
    </location>
</feature>
<gene>
    <name evidence="2" type="ORF">CYMTET_32377</name>
</gene>
<sequence length="608" mass="68627">MAAPTNPYSATNILVRNRHRNNHVAKKSFSTGDQVEVFYRMPEQDAYNGYFPVQNNAAGLYGPRYGKTEGWQQAVVIADFNHKSFDAKNKDTWVLVRYTHLDWFNRRGVKLNTADVRNLEEEVLPCNVRATTDTDPNVVCVQKPTISFLVVRWGGKIECQPYNDPGPGSWGHTGSVVSDTFIGSFFNMVYYHLGPNFEVLSVFIQSSQDLASFSTGLVAPQLIGRHLCGMYFLYPVMFQDVSEVYEEHPGYVQEQPLFHFMQQAEAAGIPTRFPHPSHLYRLLASKNWCAHMCLSVDKSVPVTTKVNRGAIARNPLKAAETALRAMFMLHQEKKRLAQGAGGQEAIELDVPQYIEPTAHQLEIMEGVVKMGFSWEAVDVRAFKGPAQLAHACKSLTEQAGCYTEHVIVQERIHANCEFRMYVINGVPCKIIYTKFSTTNHEGRFESFQRFEREPVVKQWFRGSYKAVTQAELRIRDQTNRWLAWLRTECPELPPVVRFDYFVRQVGDDCVVTIGEITECGASTLGWRDGPDMVLKAVLMSAFTDHACGSEPCLCSADQQRDYLSQVHAKNCFARPAAPDPAPQSRRPNGKSETKGEKGTPAHKHRKGQ</sequence>
<evidence type="ECO:0000313" key="3">
    <source>
        <dbReference type="Proteomes" id="UP001190700"/>
    </source>
</evidence>
<name>A0AAE0FF05_9CHLO</name>
<reference evidence="2 3" key="1">
    <citation type="journal article" date="2015" name="Genome Biol. Evol.">
        <title>Comparative Genomics of a Bacterivorous Green Alga Reveals Evolutionary Causalities and Consequences of Phago-Mixotrophic Mode of Nutrition.</title>
        <authorList>
            <person name="Burns J.A."/>
            <person name="Paasch A."/>
            <person name="Narechania A."/>
            <person name="Kim E."/>
        </authorList>
    </citation>
    <scope>NUCLEOTIDE SEQUENCE [LARGE SCALE GENOMIC DNA]</scope>
    <source>
        <strain evidence="2 3">PLY_AMNH</strain>
    </source>
</reference>
<evidence type="ECO:0000313" key="2">
    <source>
        <dbReference type="EMBL" id="KAK3258596.1"/>
    </source>
</evidence>
<dbReference type="Proteomes" id="UP001190700">
    <property type="component" value="Unassembled WGS sequence"/>
</dbReference>